<organism evidence="2 3">
    <name type="scientific">Eleusine coracana subsp. coracana</name>
    <dbReference type="NCBI Taxonomy" id="191504"/>
    <lineage>
        <taxon>Eukaryota</taxon>
        <taxon>Viridiplantae</taxon>
        <taxon>Streptophyta</taxon>
        <taxon>Embryophyta</taxon>
        <taxon>Tracheophyta</taxon>
        <taxon>Spermatophyta</taxon>
        <taxon>Magnoliopsida</taxon>
        <taxon>Liliopsida</taxon>
        <taxon>Poales</taxon>
        <taxon>Poaceae</taxon>
        <taxon>PACMAD clade</taxon>
        <taxon>Chloridoideae</taxon>
        <taxon>Cynodonteae</taxon>
        <taxon>Eleusininae</taxon>
        <taxon>Eleusine</taxon>
    </lineage>
</organism>
<name>A0AAV5CJ61_ELECO</name>
<protein>
    <submittedName>
        <fullName evidence="2">Uncharacterized protein</fullName>
    </submittedName>
</protein>
<reference evidence="2" key="2">
    <citation type="submission" date="2021-12" db="EMBL/GenBank/DDBJ databases">
        <title>Resequencing data analysis of finger millet.</title>
        <authorList>
            <person name="Hatakeyama M."/>
            <person name="Aluri S."/>
            <person name="Balachadran M.T."/>
            <person name="Sivarajan S.R."/>
            <person name="Poveda L."/>
            <person name="Shimizu-Inatsugi R."/>
            <person name="Schlapbach R."/>
            <person name="Sreeman S.M."/>
            <person name="Shimizu K.K."/>
        </authorList>
    </citation>
    <scope>NUCLEOTIDE SEQUENCE</scope>
</reference>
<accession>A0AAV5CJ61</accession>
<dbReference type="EMBL" id="BQKI01000007">
    <property type="protein sequence ID" value="GJM98174.1"/>
    <property type="molecule type" value="Genomic_DNA"/>
</dbReference>
<comment type="caution">
    <text evidence="2">The sequence shown here is derived from an EMBL/GenBank/DDBJ whole genome shotgun (WGS) entry which is preliminary data.</text>
</comment>
<feature type="compositionally biased region" description="Basic and acidic residues" evidence="1">
    <location>
        <begin position="63"/>
        <end position="82"/>
    </location>
</feature>
<dbReference type="Proteomes" id="UP001054889">
    <property type="component" value="Unassembled WGS sequence"/>
</dbReference>
<feature type="region of interest" description="Disordered" evidence="1">
    <location>
        <begin position="63"/>
        <end position="95"/>
    </location>
</feature>
<keyword evidence="3" id="KW-1185">Reference proteome</keyword>
<evidence type="ECO:0000256" key="1">
    <source>
        <dbReference type="SAM" id="MobiDB-lite"/>
    </source>
</evidence>
<reference evidence="2" key="1">
    <citation type="journal article" date="2018" name="DNA Res.">
        <title>Multiple hybrid de novo genome assembly of finger millet, an orphan allotetraploid crop.</title>
        <authorList>
            <person name="Hatakeyama M."/>
            <person name="Aluri S."/>
            <person name="Balachadran M.T."/>
            <person name="Sivarajan S.R."/>
            <person name="Patrignani A."/>
            <person name="Gruter S."/>
            <person name="Poveda L."/>
            <person name="Shimizu-Inatsugi R."/>
            <person name="Baeten J."/>
            <person name="Francoijs K.J."/>
            <person name="Nataraja K.N."/>
            <person name="Reddy Y.A.N."/>
            <person name="Phadnis S."/>
            <person name="Ravikumar R.L."/>
            <person name="Schlapbach R."/>
            <person name="Sreeman S.M."/>
            <person name="Shimizu K.K."/>
        </authorList>
    </citation>
    <scope>NUCLEOTIDE SEQUENCE</scope>
</reference>
<sequence>MRRGSGLVDLSLCSVSSAARARKLSADLGWAGTLRRRSELRRPGTRTAAEGVDPTVVEILHARETREREEAGVREAERDEKMKKTKIDKKSVGPV</sequence>
<gene>
    <name evidence="2" type="primary">ga15159</name>
    <name evidence="2" type="ORF">PR202_ga15159</name>
</gene>
<evidence type="ECO:0000313" key="2">
    <source>
        <dbReference type="EMBL" id="GJM98174.1"/>
    </source>
</evidence>
<evidence type="ECO:0000313" key="3">
    <source>
        <dbReference type="Proteomes" id="UP001054889"/>
    </source>
</evidence>
<proteinExistence type="predicted"/>
<dbReference type="AlphaFoldDB" id="A0AAV5CJ61"/>